<gene>
    <name evidence="3" type="ORF">IPO85_08245</name>
</gene>
<comment type="caution">
    <text evidence="3">The sequence shown here is derived from an EMBL/GenBank/DDBJ whole genome shotgun (WGS) entry which is preliminary data.</text>
</comment>
<dbReference type="Gene3D" id="3.20.20.380">
    <property type="entry name" value="Copper homeostasis (CutC) domain"/>
    <property type="match status" value="2"/>
</dbReference>
<dbReference type="PANTHER" id="PTHR12598">
    <property type="entry name" value="COPPER HOMEOSTASIS PROTEIN CUTC"/>
    <property type="match status" value="1"/>
</dbReference>
<proteinExistence type="inferred from homology"/>
<dbReference type="InterPro" id="IPR036822">
    <property type="entry name" value="CutC-like_dom_sf"/>
</dbReference>
<reference evidence="3 4" key="1">
    <citation type="submission" date="2020-10" db="EMBL/GenBank/DDBJ databases">
        <title>Connecting structure to function with the recovery of over 1000 high-quality activated sludge metagenome-assembled genomes encoding full-length rRNA genes using long-read sequencing.</title>
        <authorList>
            <person name="Singleton C.M."/>
            <person name="Petriglieri F."/>
            <person name="Kristensen J.M."/>
            <person name="Kirkegaard R.H."/>
            <person name="Michaelsen T.Y."/>
            <person name="Andersen M.H."/>
            <person name="Karst S.M."/>
            <person name="Dueholm M.S."/>
            <person name="Nielsen P.H."/>
            <person name="Albertsen M."/>
        </authorList>
    </citation>
    <scope>NUCLEOTIDE SEQUENCE [LARGE SCALE GENOMIC DNA]</scope>
    <source>
        <strain evidence="3">Ribe_18-Q3-R11-54_BAT3C.373</strain>
    </source>
</reference>
<accession>A0A9D7XD38</accession>
<dbReference type="GO" id="GO:0005507">
    <property type="term" value="F:copper ion binding"/>
    <property type="evidence" value="ECO:0007669"/>
    <property type="project" value="TreeGrafter"/>
</dbReference>
<dbReference type="Pfam" id="PF03932">
    <property type="entry name" value="CutC"/>
    <property type="match status" value="2"/>
</dbReference>
<dbReference type="AlphaFoldDB" id="A0A9D7XD38"/>
<evidence type="ECO:0000313" key="3">
    <source>
        <dbReference type="EMBL" id="MBK9717489.1"/>
    </source>
</evidence>
<comment type="similarity">
    <text evidence="1">Belongs to the CutC family.</text>
</comment>
<dbReference type="SUPFAM" id="SSF110395">
    <property type="entry name" value="CutC-like"/>
    <property type="match status" value="1"/>
</dbReference>
<evidence type="ECO:0000313" key="4">
    <source>
        <dbReference type="Proteomes" id="UP000808349"/>
    </source>
</evidence>
<dbReference type="Proteomes" id="UP000808349">
    <property type="component" value="Unassembled WGS sequence"/>
</dbReference>
<organism evidence="3 4">
    <name type="scientific">Candidatus Defluviibacterium haderslevense</name>
    <dbReference type="NCBI Taxonomy" id="2981993"/>
    <lineage>
        <taxon>Bacteria</taxon>
        <taxon>Pseudomonadati</taxon>
        <taxon>Bacteroidota</taxon>
        <taxon>Saprospiria</taxon>
        <taxon>Saprospirales</taxon>
        <taxon>Saprospiraceae</taxon>
        <taxon>Candidatus Defluviibacterium</taxon>
    </lineage>
</organism>
<evidence type="ECO:0000256" key="2">
    <source>
        <dbReference type="ARBA" id="ARBA00019014"/>
    </source>
</evidence>
<dbReference type="EMBL" id="JADKFW010000004">
    <property type="protein sequence ID" value="MBK9717489.1"/>
    <property type="molecule type" value="Genomic_DNA"/>
</dbReference>
<name>A0A9D7XD38_9BACT</name>
<evidence type="ECO:0000256" key="1">
    <source>
        <dbReference type="ARBA" id="ARBA00007768"/>
    </source>
</evidence>
<protein>
    <recommendedName>
        <fullName evidence="2">Copper homeostasis protein cutC homolog</fullName>
    </recommendedName>
</protein>
<dbReference type="PANTHER" id="PTHR12598:SF0">
    <property type="entry name" value="COPPER HOMEOSTASIS PROTEIN CUTC HOMOLOG"/>
    <property type="match status" value="1"/>
</dbReference>
<sequence length="189" mass="21046">MKKNILFELCAADIRSVEIAEHHAVDAIELCQDLFHGGITPSYAHIKCARKIFSKELAILIRPRLGHFVYNPLEKKLMLEDIRIAIDLGADALVVGALTDTNEIDVAFMEEIIAMLKQLIDTSADKIRIMPGCGIHTKNIQAIINDTGAQRVHASLKQKSIQHSITLALGQEELVDENELIEMLKILKS</sequence>
<dbReference type="InterPro" id="IPR005627">
    <property type="entry name" value="CutC-like"/>
</dbReference>